<dbReference type="HAMAP" id="MF_02057">
    <property type="entry name" value="tRNA_methyltr_CmoM"/>
    <property type="match status" value="1"/>
</dbReference>
<gene>
    <name evidence="1" type="primary">cmoM</name>
    <name evidence="3" type="ORF">GCM10009038_37370</name>
</gene>
<keyword evidence="1" id="KW-0949">S-adenosyl-L-methionine</keyword>
<dbReference type="CDD" id="cd02440">
    <property type="entry name" value="AdoMet_MTases"/>
    <property type="match status" value="1"/>
</dbReference>
<keyword evidence="1" id="KW-0808">Transferase</keyword>
<keyword evidence="1" id="KW-0489">Methyltransferase</keyword>
<evidence type="ECO:0000256" key="1">
    <source>
        <dbReference type="HAMAP-Rule" id="MF_02057"/>
    </source>
</evidence>
<comment type="similarity">
    <text evidence="1">Belongs to the class I-like SAM-binding methyltransferase superfamily. CmoM family.</text>
</comment>
<reference evidence="4" key="1">
    <citation type="journal article" date="2019" name="Int. J. Syst. Evol. Microbiol.">
        <title>The Global Catalogue of Microorganisms (GCM) 10K type strain sequencing project: providing services to taxonomists for standard genome sequencing and annotation.</title>
        <authorList>
            <consortium name="The Broad Institute Genomics Platform"/>
            <consortium name="The Broad Institute Genome Sequencing Center for Infectious Disease"/>
            <person name="Wu L."/>
            <person name="Ma J."/>
        </authorList>
    </citation>
    <scope>NUCLEOTIDE SEQUENCE [LARGE SCALE GENOMIC DNA]</scope>
    <source>
        <strain evidence="4">KCTC 32998</strain>
    </source>
</reference>
<dbReference type="SUPFAM" id="SSF53335">
    <property type="entry name" value="S-adenosyl-L-methionine-dependent methyltransferases"/>
    <property type="match status" value="1"/>
</dbReference>
<dbReference type="InterPro" id="IPR029063">
    <property type="entry name" value="SAM-dependent_MTases_sf"/>
</dbReference>
<feature type="binding site" evidence="1">
    <location>
        <position position="107"/>
    </location>
    <ligand>
        <name>S-adenosyl-L-methionine</name>
        <dbReference type="ChEBI" id="CHEBI:59789"/>
    </ligand>
</feature>
<dbReference type="RefSeq" id="WP_189446270.1">
    <property type="nucleotide sequence ID" value="NZ_BMZI01000012.1"/>
</dbReference>
<feature type="binding site" evidence="1">
    <location>
        <position position="149"/>
    </location>
    <ligand>
        <name>S-adenosyl-L-methionine</name>
        <dbReference type="ChEBI" id="CHEBI:59789"/>
    </ligand>
</feature>
<dbReference type="EMBL" id="BMZI01000012">
    <property type="protein sequence ID" value="GHB34741.1"/>
    <property type="molecule type" value="Genomic_DNA"/>
</dbReference>
<name>A0ABQ3EHZ1_9GAMM</name>
<sequence>MSRFQDDFPARSGAAPAVSGLGRSDHGKARHGNDVPVAQDRVFDGLADKFADGLYATGRGQIRLAVLDEVLSRELPANGLPALDVGGGLGQMSAWLARRGHAVTLAEPSADMLTRAETTVAGQNVALLRAPLQALPAQAPGPWSIIVCHAVLEWLADPRAALGTLKALLAQGGRLSLMVFNRDALRFSNVVKGNLDKALEDRLAGTGRRQRLTPISPLTHADIESWCHEEGLVIESVTGVRIFHDYLRERAPDEAALAKVIALEKRYCQVEPHWRLGRYLHYLIRPEADGLVCPDADGSIRPEADGLIRPEAGGSNLPAADEPSLPSAGSSPDADELQGASR</sequence>
<dbReference type="Pfam" id="PF13489">
    <property type="entry name" value="Methyltransf_23"/>
    <property type="match status" value="1"/>
</dbReference>
<accession>A0ABQ3EHZ1</accession>
<dbReference type="PANTHER" id="PTHR43861">
    <property type="entry name" value="TRANS-ACONITATE 2-METHYLTRANSFERASE-RELATED"/>
    <property type="match status" value="1"/>
</dbReference>
<evidence type="ECO:0000313" key="3">
    <source>
        <dbReference type="EMBL" id="GHB34741.1"/>
    </source>
</evidence>
<dbReference type="EC" id="2.1.1.-" evidence="1"/>
<dbReference type="Proteomes" id="UP000646745">
    <property type="component" value="Unassembled WGS sequence"/>
</dbReference>
<dbReference type="Gene3D" id="3.40.50.150">
    <property type="entry name" value="Vaccinia Virus protein VP39"/>
    <property type="match status" value="1"/>
</dbReference>
<feature type="compositionally biased region" description="Basic and acidic residues" evidence="2">
    <location>
        <begin position="23"/>
        <end position="33"/>
    </location>
</feature>
<evidence type="ECO:0000313" key="4">
    <source>
        <dbReference type="Proteomes" id="UP000646745"/>
    </source>
</evidence>
<keyword evidence="4" id="KW-1185">Reference proteome</keyword>
<comment type="caution">
    <text evidence="1">Lacks conserved residue(s) required for the propagation of feature annotation.</text>
</comment>
<feature type="binding site" evidence="1">
    <location>
        <position position="63"/>
    </location>
    <ligand>
        <name>S-adenosyl-L-methionine</name>
        <dbReference type="ChEBI" id="CHEBI:59789"/>
    </ligand>
</feature>
<protein>
    <recommendedName>
        <fullName evidence="1">tRNA 5-carboxymethoxyuridine methyltransferase</fullName>
        <ecNumber evidence="1">2.1.1.-</ecNumber>
    </recommendedName>
    <alternativeName>
        <fullName evidence="1">cmo5U methyltransferase</fullName>
    </alternativeName>
</protein>
<dbReference type="InterPro" id="IPR033664">
    <property type="entry name" value="Cmo5U_methylTrfase"/>
</dbReference>
<feature type="binding site" evidence="1">
    <location>
        <begin position="86"/>
        <end position="87"/>
    </location>
    <ligand>
        <name>S-adenosyl-L-methionine</name>
        <dbReference type="ChEBI" id="CHEBI:59789"/>
    </ligand>
</feature>
<feature type="region of interest" description="Disordered" evidence="2">
    <location>
        <begin position="1"/>
        <end position="33"/>
    </location>
</feature>
<organism evidence="3 4">
    <name type="scientific">Salinicola rhizosphaerae</name>
    <dbReference type="NCBI Taxonomy" id="1443141"/>
    <lineage>
        <taxon>Bacteria</taxon>
        <taxon>Pseudomonadati</taxon>
        <taxon>Pseudomonadota</taxon>
        <taxon>Gammaproteobacteria</taxon>
        <taxon>Oceanospirillales</taxon>
        <taxon>Halomonadaceae</taxon>
        <taxon>Salinicola</taxon>
    </lineage>
</organism>
<comment type="catalytic activity">
    <reaction evidence="1">
        <text>5-carboxymethoxyuridine(34) in tRNA + S-adenosyl-L-methionine = 5-methoxycarbonylmethoxyuridine(34) in tRNA + S-adenosyl-L-homocysteine</text>
        <dbReference type="Rhea" id="RHEA:54080"/>
        <dbReference type="Rhea" id="RHEA-COMP:13383"/>
        <dbReference type="Rhea" id="RHEA-COMP:13781"/>
        <dbReference type="ChEBI" id="CHEBI:57856"/>
        <dbReference type="ChEBI" id="CHEBI:59789"/>
        <dbReference type="ChEBI" id="CHEBI:136879"/>
        <dbReference type="ChEBI" id="CHEBI:138053"/>
    </reaction>
</comment>
<evidence type="ECO:0000256" key="2">
    <source>
        <dbReference type="SAM" id="MobiDB-lite"/>
    </source>
</evidence>
<proteinExistence type="inferred from homology"/>
<keyword evidence="1" id="KW-0819">tRNA processing</keyword>
<comment type="caution">
    <text evidence="3">The sequence shown here is derived from an EMBL/GenBank/DDBJ whole genome shotgun (WGS) entry which is preliminary data.</text>
</comment>
<feature type="region of interest" description="Disordered" evidence="2">
    <location>
        <begin position="302"/>
        <end position="342"/>
    </location>
</feature>
<comment type="function">
    <text evidence="1">Catalyzes the methylation of 5-carboxymethoxyuridine (cmo5U) to form 5-methoxycarbonylmethoxyuridine (mcmo5U) at position 34 in tRNAs.</text>
</comment>